<dbReference type="EMBL" id="VLKF01000001">
    <property type="protein sequence ID" value="TWH72197.1"/>
    <property type="molecule type" value="Genomic_DNA"/>
</dbReference>
<accession>A0A562IMF4</accession>
<gene>
    <name evidence="1" type="ORF">JD78_00705</name>
</gene>
<evidence type="ECO:0008006" key="3">
    <source>
        <dbReference type="Google" id="ProtNLM"/>
    </source>
</evidence>
<dbReference type="Gene3D" id="3.40.50.1820">
    <property type="entry name" value="alpha/beta hydrolase"/>
    <property type="match status" value="1"/>
</dbReference>
<protein>
    <recommendedName>
        <fullName evidence="3">Alpha/beta hydrolase family protein</fullName>
    </recommendedName>
</protein>
<proteinExistence type="predicted"/>
<comment type="caution">
    <text evidence="1">The sequence shown here is derived from an EMBL/GenBank/DDBJ whole genome shotgun (WGS) entry which is preliminary data.</text>
</comment>
<reference evidence="1 2" key="1">
    <citation type="submission" date="2019-07" db="EMBL/GenBank/DDBJ databases">
        <title>R&amp;d 2014.</title>
        <authorList>
            <person name="Klenk H.-P."/>
        </authorList>
    </citation>
    <scope>NUCLEOTIDE SEQUENCE [LARGE SCALE GENOMIC DNA]</scope>
    <source>
        <strain evidence="1 2">DSM 45764</strain>
    </source>
</reference>
<dbReference type="AlphaFoldDB" id="A0A562IMF4"/>
<organism evidence="1 2">
    <name type="scientific">Modestobacter roseus</name>
    <dbReference type="NCBI Taxonomy" id="1181884"/>
    <lineage>
        <taxon>Bacteria</taxon>
        <taxon>Bacillati</taxon>
        <taxon>Actinomycetota</taxon>
        <taxon>Actinomycetes</taxon>
        <taxon>Geodermatophilales</taxon>
        <taxon>Geodermatophilaceae</taxon>
        <taxon>Modestobacter</taxon>
    </lineage>
</organism>
<dbReference type="InterPro" id="IPR029058">
    <property type="entry name" value="AB_hydrolase_fold"/>
</dbReference>
<sequence length="153" mass="16515">MAHQLRAAGEEVALLTVLDSFPPDPRTSPPAIDGGPLRRVKQIGALVLTGIVPDAGKGHYLRFFRQGMWLQRRYRGVPWDGRTLVLVAGDDPDSAARSRWSGYLTGQWSMHEVPGNHTGMLHEPNVAEVAKLVAAELDAVSGVGSWVPTGLDA</sequence>
<evidence type="ECO:0000313" key="1">
    <source>
        <dbReference type="EMBL" id="TWH72197.1"/>
    </source>
</evidence>
<keyword evidence="2" id="KW-1185">Reference proteome</keyword>
<dbReference type="SUPFAM" id="SSF53474">
    <property type="entry name" value="alpha/beta-Hydrolases"/>
    <property type="match status" value="1"/>
</dbReference>
<evidence type="ECO:0000313" key="2">
    <source>
        <dbReference type="Proteomes" id="UP000321490"/>
    </source>
</evidence>
<dbReference type="Proteomes" id="UP000321490">
    <property type="component" value="Unassembled WGS sequence"/>
</dbReference>
<name>A0A562IMF4_9ACTN</name>